<protein>
    <submittedName>
        <fullName evidence="2">Uncharacterized protein</fullName>
    </submittedName>
</protein>
<keyword evidence="3" id="KW-1185">Reference proteome</keyword>
<sequence>MDNDRTRLLTAIEIDCRSNSTVSDPSDLHDSELEHAMSQEMTELPEVFDSEQEAAESATATKENTLDPNNNNDEVNTEVAKTIQDANGNITGPMVVGETSSLSVLASLTVGNSSRGFQAGLLGARPLRPRKTSTCAGHLAARRIGSCKYPHRIVVGVHEASVQSNSKTIDDEAPIDVHEWRRQLGSIGTITVQRVTPGYVEPLEIREARRAAQLEAQEEDQQEEPENLTEESEETDENEQRRAARQGFRCDDLPNYQWQFGSVPPRNCRNSSNVQYISETRFNGDGEYIRDDMSEDEDDNEYWFPDYPLVNFVAAKDEESFDMFPNLKSAAVQQCILNAKVIPMRILSQLFIFFIVAAKLIQFCQSNGTCPMDDEASIIFRLHFADFIDYVLSNQKYLRETEKERKREGVETENQDENGEPPEETDNNVGFRY</sequence>
<name>E3LDD8_CAERE</name>
<dbReference type="EMBL" id="DS268407">
    <property type="protein sequence ID" value="EFO82224.1"/>
    <property type="molecule type" value="Genomic_DNA"/>
</dbReference>
<evidence type="ECO:0000256" key="1">
    <source>
        <dbReference type="SAM" id="MobiDB-lite"/>
    </source>
</evidence>
<feature type="compositionally biased region" description="Acidic residues" evidence="1">
    <location>
        <begin position="216"/>
        <end position="237"/>
    </location>
</feature>
<dbReference type="HOGENOM" id="CLU_633459_0_0_1"/>
<dbReference type="AlphaFoldDB" id="E3LDD8"/>
<dbReference type="CTD" id="9822099"/>
<reference evidence="2" key="1">
    <citation type="submission" date="2007-07" db="EMBL/GenBank/DDBJ databases">
        <title>PCAP assembly of the Caenorhabditis remanei genome.</title>
        <authorList>
            <consortium name="The Caenorhabditis remanei Sequencing Consortium"/>
            <person name="Wilson R.K."/>
        </authorList>
    </citation>
    <scope>NUCLEOTIDE SEQUENCE [LARGE SCALE GENOMIC DNA]</scope>
    <source>
        <strain evidence="2">PB4641</strain>
    </source>
</reference>
<dbReference type="eggNOG" id="ENOG502TJB6">
    <property type="taxonomic scope" value="Eukaryota"/>
</dbReference>
<accession>E3LDD8</accession>
<dbReference type="GeneID" id="9822099"/>
<evidence type="ECO:0000313" key="2">
    <source>
        <dbReference type="EMBL" id="EFO82224.1"/>
    </source>
</evidence>
<feature type="compositionally biased region" description="Acidic residues" evidence="1">
    <location>
        <begin position="411"/>
        <end position="426"/>
    </location>
</feature>
<gene>
    <name evidence="2" type="ORF">CRE_00145</name>
</gene>
<feature type="region of interest" description="Disordered" evidence="1">
    <location>
        <begin position="213"/>
        <end position="244"/>
    </location>
</feature>
<dbReference type="RefSeq" id="XP_003117626.2">
    <property type="nucleotide sequence ID" value="XM_003117578.2"/>
</dbReference>
<evidence type="ECO:0000313" key="3">
    <source>
        <dbReference type="Proteomes" id="UP000008281"/>
    </source>
</evidence>
<proteinExistence type="predicted"/>
<dbReference type="Proteomes" id="UP000008281">
    <property type="component" value="Unassembled WGS sequence"/>
</dbReference>
<organism evidence="3">
    <name type="scientific">Caenorhabditis remanei</name>
    <name type="common">Caenorhabditis vulgaris</name>
    <dbReference type="NCBI Taxonomy" id="31234"/>
    <lineage>
        <taxon>Eukaryota</taxon>
        <taxon>Metazoa</taxon>
        <taxon>Ecdysozoa</taxon>
        <taxon>Nematoda</taxon>
        <taxon>Chromadorea</taxon>
        <taxon>Rhabditida</taxon>
        <taxon>Rhabditina</taxon>
        <taxon>Rhabditomorpha</taxon>
        <taxon>Rhabditoidea</taxon>
        <taxon>Rhabditidae</taxon>
        <taxon>Peloderinae</taxon>
        <taxon>Caenorhabditis</taxon>
    </lineage>
</organism>
<dbReference type="KEGG" id="crq:GCK72_024628"/>
<feature type="region of interest" description="Disordered" evidence="1">
    <location>
        <begin position="400"/>
        <end position="433"/>
    </location>
</feature>
<feature type="compositionally biased region" description="Basic and acidic residues" evidence="1">
    <location>
        <begin position="400"/>
        <end position="410"/>
    </location>
</feature>